<feature type="compositionally biased region" description="Low complexity" evidence="1">
    <location>
        <begin position="701"/>
        <end position="717"/>
    </location>
</feature>
<dbReference type="STRING" id="1146883.BLASA_0401"/>
<dbReference type="Proteomes" id="UP000007517">
    <property type="component" value="Chromosome"/>
</dbReference>
<dbReference type="KEGG" id="bsd:BLASA_0401"/>
<feature type="region of interest" description="Disordered" evidence="1">
    <location>
        <begin position="242"/>
        <end position="282"/>
    </location>
</feature>
<sequence>MIDQHSGVHDDKVTGLESTDAEGWRRPFPRLPAALTLTALALAALSIGLPNIAPGVGFLSDPGSPVRMFFGVSKEMNLPTFFSVMLGMAAFLGHAVTGRLVGGHTGRAFYATAALLLAMAFDDFTALHENLDEIGLTATPPGVSSYLWVIPALVPAAVVLIAFCWLGTRLRGGARRDLLLGVVIFLTAALGLESVSGLLDHPGTDGAPLQVITHIEEVTENLGLILLLRASLEMLQVSRRTPSGFSVRPAPGRSPSRTDHPLDGRRRTAEEPGVLLGAEPVDQPVPRNLDVGVADHLVLGDVPEQPGALRQAQREQPVAVGDVGPLGLAVVVVSARAVEDRPGGQVDLGRRHHVDLRGAGRADRRVAEEGGSGHRDRHLEVAQVVGRVEAVQRPGPELVQLQVVTLLGVVVLPEHVDARPRPAADDVVDGSPQRPEFLDVVHGRQLVDVPVVVAAQHAAPVHREARRVGDQGLLHADLRAVGEARHHPRVLAPPLGEALLGGRVAVGVLQTLDVPGHQRPQADLADEPDEVHLYGRLVAVGAGVDEAGRIGLGDQQRSQSGVHLGVEQDQVLAAGEAGQGDLGSEGHGAGRVDDHVDRVAVGQDPEVVGDRHLAGGGQPVDAARLLGGGRPATGGGDGLVRLDRGPVADGHELHAGGAVEHLVDQPAGHEPGADDPESDGPSLGLPLPEQAVDDDHESTPAANAAALAAWSKAGQAASLSEMTETSRGHGIPKAGSSYR</sequence>
<feature type="transmembrane region" description="Helical" evidence="2">
    <location>
        <begin position="108"/>
        <end position="126"/>
    </location>
</feature>
<dbReference type="AlphaFoldDB" id="H6RN20"/>
<keyword evidence="2" id="KW-0812">Transmembrane</keyword>
<keyword evidence="4" id="KW-1185">Reference proteome</keyword>
<name>H6RN20_BLASD</name>
<evidence type="ECO:0000256" key="2">
    <source>
        <dbReference type="SAM" id="Phobius"/>
    </source>
</evidence>
<protein>
    <submittedName>
        <fullName evidence="3">Uncharacterized protein</fullName>
    </submittedName>
</protein>
<proteinExistence type="predicted"/>
<feature type="transmembrane region" description="Helical" evidence="2">
    <location>
        <begin position="146"/>
        <end position="166"/>
    </location>
</feature>
<feature type="transmembrane region" description="Helical" evidence="2">
    <location>
        <begin position="178"/>
        <end position="199"/>
    </location>
</feature>
<feature type="transmembrane region" description="Helical" evidence="2">
    <location>
        <begin position="76"/>
        <end position="96"/>
    </location>
</feature>
<feature type="transmembrane region" description="Helical" evidence="2">
    <location>
        <begin position="34"/>
        <end position="56"/>
    </location>
</feature>
<accession>H6RN20</accession>
<gene>
    <name evidence="3" type="ordered locus">BLASA_0401</name>
</gene>
<evidence type="ECO:0000256" key="1">
    <source>
        <dbReference type="SAM" id="MobiDB-lite"/>
    </source>
</evidence>
<evidence type="ECO:0000313" key="3">
    <source>
        <dbReference type="EMBL" id="CCG01373.1"/>
    </source>
</evidence>
<keyword evidence="2" id="KW-0472">Membrane</keyword>
<dbReference type="HOGENOM" id="CLU_375400_0_0_11"/>
<keyword evidence="2" id="KW-1133">Transmembrane helix</keyword>
<reference evidence="4" key="2">
    <citation type="submission" date="2012-02" db="EMBL/GenBank/DDBJ databases">
        <title>Complete genome sequence of Blastococcus saxobsidens strain DD2.</title>
        <authorList>
            <person name="Genoscope."/>
        </authorList>
    </citation>
    <scope>NUCLEOTIDE SEQUENCE [LARGE SCALE GENOMIC DNA]</scope>
    <source>
        <strain evidence="4">DD2</strain>
    </source>
</reference>
<organism evidence="3 4">
    <name type="scientific">Blastococcus saxobsidens (strain DD2)</name>
    <dbReference type="NCBI Taxonomy" id="1146883"/>
    <lineage>
        <taxon>Bacteria</taxon>
        <taxon>Bacillati</taxon>
        <taxon>Actinomycetota</taxon>
        <taxon>Actinomycetes</taxon>
        <taxon>Geodermatophilales</taxon>
        <taxon>Geodermatophilaceae</taxon>
        <taxon>Blastococcus</taxon>
    </lineage>
</organism>
<feature type="region of interest" description="Disordered" evidence="1">
    <location>
        <begin position="606"/>
        <end position="638"/>
    </location>
</feature>
<dbReference type="eggNOG" id="ENOG5033NI9">
    <property type="taxonomic scope" value="Bacteria"/>
</dbReference>
<feature type="compositionally biased region" description="Basic and acidic residues" evidence="1">
    <location>
        <begin position="256"/>
        <end position="270"/>
    </location>
</feature>
<dbReference type="EMBL" id="FO117623">
    <property type="protein sequence ID" value="CCG01373.1"/>
    <property type="molecule type" value="Genomic_DNA"/>
</dbReference>
<feature type="region of interest" description="Disordered" evidence="1">
    <location>
        <begin position="664"/>
        <end position="739"/>
    </location>
</feature>
<feature type="compositionally biased region" description="Basic and acidic residues" evidence="1">
    <location>
        <begin position="1"/>
        <end position="14"/>
    </location>
</feature>
<reference evidence="3 4" key="1">
    <citation type="journal article" date="2012" name="J. Bacteriol.">
        <title>Genome Sequence of Blastococcus saxobsidens DD2, a Stone-Inhabiting Bacterium.</title>
        <authorList>
            <person name="Chouaia B."/>
            <person name="Crotti E."/>
            <person name="Brusetti L."/>
            <person name="Daffonchio D."/>
            <person name="Essoussi I."/>
            <person name="Nouioui I."/>
            <person name="Sbissi I."/>
            <person name="Ghodhbane-Gtari F."/>
            <person name="Gtari M."/>
            <person name="Vacherie B."/>
            <person name="Barbe V."/>
            <person name="Medigue C."/>
            <person name="Gury J."/>
            <person name="Pujic P."/>
            <person name="Normand P."/>
        </authorList>
    </citation>
    <scope>NUCLEOTIDE SEQUENCE [LARGE SCALE GENOMIC DNA]</scope>
    <source>
        <strain evidence="3 4">DD2</strain>
    </source>
</reference>
<evidence type="ECO:0000313" key="4">
    <source>
        <dbReference type="Proteomes" id="UP000007517"/>
    </source>
</evidence>
<feature type="region of interest" description="Disordered" evidence="1">
    <location>
        <begin position="1"/>
        <end position="20"/>
    </location>
</feature>
<feature type="compositionally biased region" description="Gly residues" evidence="1">
    <location>
        <begin position="626"/>
        <end position="638"/>
    </location>
</feature>